<accession>A0A9D4SHB4</accession>
<proteinExistence type="predicted"/>
<protein>
    <submittedName>
        <fullName evidence="2">Uncharacterized protein</fullName>
    </submittedName>
</protein>
<organism evidence="2">
    <name type="scientific">Dermatophagoides farinae</name>
    <name type="common">American house dust mite</name>
    <dbReference type="NCBI Taxonomy" id="6954"/>
    <lineage>
        <taxon>Eukaryota</taxon>
        <taxon>Metazoa</taxon>
        <taxon>Ecdysozoa</taxon>
        <taxon>Arthropoda</taxon>
        <taxon>Chelicerata</taxon>
        <taxon>Arachnida</taxon>
        <taxon>Acari</taxon>
        <taxon>Acariformes</taxon>
        <taxon>Sarcoptiformes</taxon>
        <taxon>Astigmata</taxon>
        <taxon>Psoroptidia</taxon>
        <taxon>Analgoidea</taxon>
        <taxon>Pyroglyphidae</taxon>
        <taxon>Dermatophagoidinae</taxon>
        <taxon>Dermatophagoides</taxon>
    </lineage>
</organism>
<dbReference type="AlphaFoldDB" id="A0A9D4SHB4"/>
<dbReference type="Proteomes" id="UP000828236">
    <property type="component" value="Unassembled WGS sequence"/>
</dbReference>
<comment type="caution">
    <text evidence="2">The sequence shown here is derived from an EMBL/GenBank/DDBJ whole genome shotgun (WGS) entry which is preliminary data.</text>
</comment>
<evidence type="ECO:0000313" key="2">
    <source>
        <dbReference type="EMBL" id="KAH7641633.1"/>
    </source>
</evidence>
<gene>
    <name evidence="2" type="ORF">HUG17_4678</name>
</gene>
<reference evidence="2" key="2">
    <citation type="journal article" date="2021" name="World Allergy Organ. J.">
        <title>Chromosome-level assembly of Dermatophagoides farinae genome and transcriptome reveals two novel allergens Der f 37 and Der f 39.</title>
        <authorList>
            <person name="Chen J."/>
            <person name="Cai Z."/>
            <person name="Fan D."/>
            <person name="Hu J."/>
            <person name="Hou Y."/>
            <person name="He Y."/>
            <person name="Zhang Z."/>
            <person name="Zhao Z."/>
            <person name="Gao P."/>
            <person name="Hu W."/>
            <person name="Sun J."/>
            <person name="Li J."/>
            <person name="Ji K."/>
        </authorList>
    </citation>
    <scope>NUCLEOTIDE SEQUENCE</scope>
    <source>
        <strain evidence="2">JKM2019</strain>
    </source>
</reference>
<feature type="region of interest" description="Disordered" evidence="1">
    <location>
        <begin position="75"/>
        <end position="117"/>
    </location>
</feature>
<name>A0A9D4SHB4_DERFA</name>
<dbReference type="EMBL" id="SDOV01000004">
    <property type="protein sequence ID" value="KAH7641633.1"/>
    <property type="molecule type" value="Genomic_DNA"/>
</dbReference>
<sequence length="221" mass="25517">MGSLCCTPTDLIVKPVIRPGEKNLNDIISKSLDSYHNHDSKQILSTSKEKLTNRQRSIRKLSSSSSSLLYLSMKESKMGAVPGMNRQRSKTKKSSKNKSKRQRRRQQRQQQSSSVKIMEKIKVKNKNILKGKIKDDDNSSINIIDSNDLSRRMLEILAKRKSKRLKRGDYSGVKLNEIQQKEEFENQNVSINKNVDNENLNNGRMNEKRIIKISRCLFTNH</sequence>
<feature type="compositionally biased region" description="Basic residues" evidence="1">
    <location>
        <begin position="87"/>
        <end position="107"/>
    </location>
</feature>
<reference evidence="2" key="1">
    <citation type="submission" date="2020-06" db="EMBL/GenBank/DDBJ databases">
        <authorList>
            <person name="Ji K."/>
            <person name="Li J."/>
        </authorList>
    </citation>
    <scope>NUCLEOTIDE SEQUENCE</scope>
    <source>
        <strain evidence="2">JKM2019</strain>
        <tissue evidence="2">Whole body</tissue>
    </source>
</reference>
<evidence type="ECO:0000256" key="1">
    <source>
        <dbReference type="SAM" id="MobiDB-lite"/>
    </source>
</evidence>